<proteinExistence type="predicted"/>
<gene>
    <name evidence="1" type="ORF">GCM10011495_20860</name>
</gene>
<evidence type="ECO:0000313" key="1">
    <source>
        <dbReference type="EMBL" id="GGH85794.1"/>
    </source>
</evidence>
<protein>
    <recommendedName>
        <fullName evidence="3">Secreted protein</fullName>
    </recommendedName>
</protein>
<sequence length="73" mass="8068">MYQLSISTLVLMSKLSIFAAVFLFWTALAASLMQVQLVASPVHKMRVPTYRSMRMHSTVIAEVKAGATTASYN</sequence>
<keyword evidence="2" id="KW-1185">Reference proteome</keyword>
<comment type="caution">
    <text evidence="1">The sequence shown here is derived from an EMBL/GenBank/DDBJ whole genome shotgun (WGS) entry which is preliminary data.</text>
</comment>
<dbReference type="EMBL" id="BMGY01000017">
    <property type="protein sequence ID" value="GGH85794.1"/>
    <property type="molecule type" value="Genomic_DNA"/>
</dbReference>
<evidence type="ECO:0000313" key="2">
    <source>
        <dbReference type="Proteomes" id="UP000637774"/>
    </source>
</evidence>
<reference evidence="2" key="1">
    <citation type="journal article" date="2019" name="Int. J. Syst. Evol. Microbiol.">
        <title>The Global Catalogue of Microorganisms (GCM) 10K type strain sequencing project: providing services to taxonomists for standard genome sequencing and annotation.</title>
        <authorList>
            <consortium name="The Broad Institute Genomics Platform"/>
            <consortium name="The Broad Institute Genome Sequencing Center for Infectious Disease"/>
            <person name="Wu L."/>
            <person name="Ma J."/>
        </authorList>
    </citation>
    <scope>NUCLEOTIDE SEQUENCE [LARGE SCALE GENOMIC DNA]</scope>
    <source>
        <strain evidence="2">CGMCC 1.14966</strain>
    </source>
</reference>
<organism evidence="1 2">
    <name type="scientific">Hymenobacter frigidus</name>
    <dbReference type="NCBI Taxonomy" id="1524095"/>
    <lineage>
        <taxon>Bacteria</taxon>
        <taxon>Pseudomonadati</taxon>
        <taxon>Bacteroidota</taxon>
        <taxon>Cytophagia</taxon>
        <taxon>Cytophagales</taxon>
        <taxon>Hymenobacteraceae</taxon>
        <taxon>Hymenobacter</taxon>
    </lineage>
</organism>
<accession>A0ABQ2A7B7</accession>
<dbReference type="Proteomes" id="UP000637774">
    <property type="component" value="Unassembled WGS sequence"/>
</dbReference>
<evidence type="ECO:0008006" key="3">
    <source>
        <dbReference type="Google" id="ProtNLM"/>
    </source>
</evidence>
<name>A0ABQ2A7B7_9BACT</name>